<dbReference type="EMBL" id="CACRSU010000047">
    <property type="protein sequence ID" value="VYT42985.1"/>
    <property type="molecule type" value="Genomic_DNA"/>
</dbReference>
<sequence length="31" mass="3864">MNKAKNSEYKNKNDETKFTYKLWYQLIISHQ</sequence>
<protein>
    <submittedName>
        <fullName evidence="1">Uncharacterized protein</fullName>
    </submittedName>
</protein>
<dbReference type="AlphaFoldDB" id="A0A6N2WKG8"/>
<name>A0A6N2WKG8_9BACE</name>
<gene>
    <name evidence="1" type="ORF">BILFYP9_03571</name>
</gene>
<evidence type="ECO:0000313" key="1">
    <source>
        <dbReference type="EMBL" id="VYT42985.1"/>
    </source>
</evidence>
<organism evidence="1">
    <name type="scientific">Bacteroides intestinalis</name>
    <dbReference type="NCBI Taxonomy" id="329854"/>
    <lineage>
        <taxon>Bacteria</taxon>
        <taxon>Pseudomonadati</taxon>
        <taxon>Bacteroidota</taxon>
        <taxon>Bacteroidia</taxon>
        <taxon>Bacteroidales</taxon>
        <taxon>Bacteroidaceae</taxon>
        <taxon>Bacteroides</taxon>
    </lineage>
</organism>
<accession>A0A6N2WKG8</accession>
<proteinExistence type="predicted"/>
<reference evidence="1" key="1">
    <citation type="submission" date="2019-11" db="EMBL/GenBank/DDBJ databases">
        <authorList>
            <person name="Feng L."/>
        </authorList>
    </citation>
    <scope>NUCLEOTIDE SEQUENCE</scope>
    <source>
        <strain evidence="1">BintestinalisLFYP9</strain>
    </source>
</reference>